<dbReference type="PROSITE" id="PS00606">
    <property type="entry name" value="KS3_1"/>
    <property type="match status" value="1"/>
</dbReference>
<dbReference type="Pfam" id="PF22953">
    <property type="entry name" value="SpnB_Rossmann"/>
    <property type="match status" value="1"/>
</dbReference>
<feature type="compositionally biased region" description="Basic and acidic residues" evidence="14">
    <location>
        <begin position="494"/>
        <end position="507"/>
    </location>
</feature>
<comment type="similarity">
    <text evidence="12">In the C-terminal section; belongs to the NRP synthetase family.</text>
</comment>
<dbReference type="InterPro" id="IPR057326">
    <property type="entry name" value="KR_dom"/>
</dbReference>
<dbReference type="SMART" id="SM00826">
    <property type="entry name" value="PKS_DH"/>
    <property type="match status" value="1"/>
</dbReference>
<dbReference type="GO" id="GO:0033068">
    <property type="term" value="P:macrolide biosynthetic process"/>
    <property type="evidence" value="ECO:0007669"/>
    <property type="project" value="UniProtKB-ARBA"/>
</dbReference>
<dbReference type="InterPro" id="IPR006162">
    <property type="entry name" value="Ppantetheine_attach_site"/>
</dbReference>
<dbReference type="InterPro" id="IPR020841">
    <property type="entry name" value="PKS_Beta-ketoAc_synthase_dom"/>
</dbReference>
<keyword evidence="18" id="KW-0614">Plasmid</keyword>
<evidence type="ECO:0000256" key="11">
    <source>
        <dbReference type="ARBA" id="ARBA00023315"/>
    </source>
</evidence>
<dbReference type="Pfam" id="PF00668">
    <property type="entry name" value="Condensation"/>
    <property type="match status" value="1"/>
</dbReference>
<feature type="domain" description="Ketosynthase family 3 (KS3)" evidence="16">
    <location>
        <begin position="35"/>
        <end position="459"/>
    </location>
</feature>
<dbReference type="GO" id="GO:0006633">
    <property type="term" value="P:fatty acid biosynthetic process"/>
    <property type="evidence" value="ECO:0007669"/>
    <property type="project" value="InterPro"/>
</dbReference>
<dbReference type="EMBL" id="CP060826">
    <property type="protein sequence ID" value="QNP67916.1"/>
    <property type="molecule type" value="Genomic_DNA"/>
</dbReference>
<dbReference type="InterPro" id="IPR018201">
    <property type="entry name" value="Ketoacyl_synth_AS"/>
</dbReference>
<dbReference type="Gene3D" id="3.40.366.10">
    <property type="entry name" value="Malonyl-Coenzyme A Acyl Carrier Protein, domain 2"/>
    <property type="match status" value="2"/>
</dbReference>
<proteinExistence type="inferred from homology"/>
<dbReference type="Pfam" id="PF08659">
    <property type="entry name" value="KR"/>
    <property type="match status" value="1"/>
</dbReference>
<dbReference type="Gene3D" id="3.40.50.980">
    <property type="match status" value="2"/>
</dbReference>
<dbReference type="InterPro" id="IPR020806">
    <property type="entry name" value="PKS_PP-bd"/>
</dbReference>
<feature type="domain" description="PKS/mFAS DH" evidence="17">
    <location>
        <begin position="3058"/>
        <end position="3335"/>
    </location>
</feature>
<evidence type="ECO:0000256" key="13">
    <source>
        <dbReference type="PROSITE-ProRule" id="PRU01363"/>
    </source>
</evidence>
<feature type="region of interest" description="C-terminal hotdog fold" evidence="13">
    <location>
        <begin position="3195"/>
        <end position="3335"/>
    </location>
</feature>
<dbReference type="Pfam" id="PF02801">
    <property type="entry name" value="Ketoacyl-synt_C"/>
    <property type="match status" value="2"/>
</dbReference>
<dbReference type="CDD" id="cd08956">
    <property type="entry name" value="KR_3_FAS_SDR_x"/>
    <property type="match status" value="1"/>
</dbReference>
<dbReference type="Pfam" id="PF00109">
    <property type="entry name" value="ketoacyl-synt"/>
    <property type="match status" value="2"/>
</dbReference>
<geneLocation type="plasmid" evidence="18 19">
    <name>unnamed2</name>
</geneLocation>
<dbReference type="SUPFAM" id="SSF50129">
    <property type="entry name" value="GroES-like"/>
    <property type="match status" value="1"/>
</dbReference>
<dbReference type="InterPro" id="IPR001242">
    <property type="entry name" value="Condensation_dom"/>
</dbReference>
<dbReference type="Gene3D" id="3.30.70.3290">
    <property type="match status" value="2"/>
</dbReference>
<dbReference type="Proteomes" id="UP000516230">
    <property type="component" value="Plasmid unnamed2"/>
</dbReference>
<dbReference type="Gene3D" id="2.30.38.10">
    <property type="entry name" value="Luciferase, Domain 3"/>
    <property type="match status" value="1"/>
</dbReference>
<dbReference type="Pfam" id="PF00698">
    <property type="entry name" value="Acyl_transf_1"/>
    <property type="match status" value="2"/>
</dbReference>
<gene>
    <name evidence="18" type="ORF">IAG43_33795</name>
</gene>
<dbReference type="SMART" id="SM00829">
    <property type="entry name" value="PKS_ER"/>
    <property type="match status" value="1"/>
</dbReference>
<evidence type="ECO:0000256" key="1">
    <source>
        <dbReference type="ARBA" id="ARBA00001957"/>
    </source>
</evidence>
<dbReference type="SMART" id="SM01294">
    <property type="entry name" value="PKS_PP_betabranch"/>
    <property type="match status" value="1"/>
</dbReference>
<evidence type="ECO:0000256" key="8">
    <source>
        <dbReference type="ARBA" id="ARBA00023098"/>
    </source>
</evidence>
<dbReference type="InterPro" id="IPR014043">
    <property type="entry name" value="Acyl_transferase_dom"/>
</dbReference>
<evidence type="ECO:0000256" key="9">
    <source>
        <dbReference type="ARBA" id="ARBA00023194"/>
    </source>
</evidence>
<organism evidence="18 19">
    <name type="scientific">Streptomyces genisteinicus</name>
    <dbReference type="NCBI Taxonomy" id="2768068"/>
    <lineage>
        <taxon>Bacteria</taxon>
        <taxon>Bacillati</taxon>
        <taxon>Actinomycetota</taxon>
        <taxon>Actinomycetes</taxon>
        <taxon>Kitasatosporales</taxon>
        <taxon>Streptomycetaceae</taxon>
        <taxon>Streptomyces</taxon>
    </lineage>
</organism>
<feature type="active site" description="Proton acceptor; for dehydratase activity" evidence="13">
    <location>
        <position position="3090"/>
    </location>
</feature>
<dbReference type="Pfam" id="PF00550">
    <property type="entry name" value="PP-binding"/>
    <property type="match status" value="3"/>
</dbReference>
<protein>
    <submittedName>
        <fullName evidence="18">Amino acid adenylation domain-containing protein</fullName>
    </submittedName>
</protein>
<dbReference type="PANTHER" id="PTHR43775">
    <property type="entry name" value="FATTY ACID SYNTHASE"/>
    <property type="match status" value="1"/>
</dbReference>
<dbReference type="InterPro" id="IPR014031">
    <property type="entry name" value="Ketoacyl_synth_C"/>
</dbReference>
<dbReference type="GO" id="GO:0008270">
    <property type="term" value="F:zinc ion binding"/>
    <property type="evidence" value="ECO:0007669"/>
    <property type="project" value="InterPro"/>
</dbReference>
<dbReference type="PROSITE" id="PS52019">
    <property type="entry name" value="PKS_MFAS_DH"/>
    <property type="match status" value="1"/>
</dbReference>
<dbReference type="InterPro" id="IPR042104">
    <property type="entry name" value="PKS_dehydratase_sf"/>
</dbReference>
<feature type="region of interest" description="N-terminal hotdog fold" evidence="13">
    <location>
        <begin position="3058"/>
        <end position="3183"/>
    </location>
</feature>
<dbReference type="InterPro" id="IPR049552">
    <property type="entry name" value="PKS_DH_N"/>
</dbReference>
<feature type="region of interest" description="Disordered" evidence="14">
    <location>
        <begin position="458"/>
        <end position="520"/>
    </location>
</feature>
<dbReference type="InterPro" id="IPR049551">
    <property type="entry name" value="PKS_DH_C"/>
</dbReference>
<evidence type="ECO:0000259" key="16">
    <source>
        <dbReference type="PROSITE" id="PS52004"/>
    </source>
</evidence>
<dbReference type="InterPro" id="IPR009081">
    <property type="entry name" value="PP-bd_ACP"/>
</dbReference>
<dbReference type="InterPro" id="IPR013154">
    <property type="entry name" value="ADH-like_N"/>
</dbReference>
<dbReference type="GO" id="GO:0016491">
    <property type="term" value="F:oxidoreductase activity"/>
    <property type="evidence" value="ECO:0007669"/>
    <property type="project" value="InterPro"/>
</dbReference>
<comment type="pathway">
    <text evidence="2">Antibiotic biosynthesis.</text>
</comment>
<dbReference type="PROSITE" id="PS52004">
    <property type="entry name" value="KS3_2"/>
    <property type="match status" value="2"/>
</dbReference>
<dbReference type="Gene3D" id="3.10.129.110">
    <property type="entry name" value="Polyketide synthase dehydratase"/>
    <property type="match status" value="1"/>
</dbReference>
<dbReference type="InterPro" id="IPR016039">
    <property type="entry name" value="Thiolase-like"/>
</dbReference>
<dbReference type="PROSITE" id="PS01162">
    <property type="entry name" value="QOR_ZETA_CRYSTAL"/>
    <property type="match status" value="1"/>
</dbReference>
<feature type="domain" description="Carrier" evidence="15">
    <location>
        <begin position="4156"/>
        <end position="4233"/>
    </location>
</feature>
<dbReference type="SUPFAM" id="SSF52777">
    <property type="entry name" value="CoA-dependent acyltransferases"/>
    <property type="match status" value="2"/>
</dbReference>
<dbReference type="InterPro" id="IPR023213">
    <property type="entry name" value="CAT-like_dom_sf"/>
</dbReference>
<dbReference type="InterPro" id="IPR036291">
    <property type="entry name" value="NAD(P)-bd_dom_sf"/>
</dbReference>
<dbReference type="SMART" id="SM00822">
    <property type="entry name" value="PKS_KR"/>
    <property type="match status" value="1"/>
</dbReference>
<dbReference type="FunFam" id="3.40.47.10:FF:000042">
    <property type="entry name" value="Polyketide synthase Pks13"/>
    <property type="match status" value="1"/>
</dbReference>
<dbReference type="Gene3D" id="3.40.47.10">
    <property type="match status" value="2"/>
</dbReference>
<keyword evidence="3" id="KW-0596">Phosphopantetheine</keyword>
<dbReference type="NCBIfam" id="TIGR01733">
    <property type="entry name" value="AA-adenyl-dom"/>
    <property type="match status" value="1"/>
</dbReference>
<dbReference type="InterPro" id="IPR000873">
    <property type="entry name" value="AMP-dep_synth/lig_dom"/>
</dbReference>
<dbReference type="InterPro" id="IPR016035">
    <property type="entry name" value="Acyl_Trfase/lysoPLipase"/>
</dbReference>
<feature type="compositionally biased region" description="Basic and acidic residues" evidence="14">
    <location>
        <begin position="466"/>
        <end position="486"/>
    </location>
</feature>
<dbReference type="PROSITE" id="PS00455">
    <property type="entry name" value="AMP_BINDING"/>
    <property type="match status" value="1"/>
</dbReference>
<dbReference type="SUPFAM" id="SSF51735">
    <property type="entry name" value="NAD(P)-binding Rossmann-fold domains"/>
    <property type="match status" value="3"/>
</dbReference>
<feature type="region of interest" description="Disordered" evidence="14">
    <location>
        <begin position="3332"/>
        <end position="3366"/>
    </location>
</feature>
<dbReference type="InterPro" id="IPR016036">
    <property type="entry name" value="Malonyl_transacylase_ACP-bd"/>
</dbReference>
<dbReference type="InterPro" id="IPR049900">
    <property type="entry name" value="PKS_mFAS_DH"/>
</dbReference>
<keyword evidence="19" id="KW-1185">Reference proteome</keyword>
<evidence type="ECO:0000256" key="2">
    <source>
        <dbReference type="ARBA" id="ARBA00004792"/>
    </source>
</evidence>
<name>A0A7H0I550_9ACTN</name>
<dbReference type="CDD" id="cd05195">
    <property type="entry name" value="enoyl_red"/>
    <property type="match status" value="1"/>
</dbReference>
<evidence type="ECO:0000256" key="6">
    <source>
        <dbReference type="ARBA" id="ARBA00022737"/>
    </source>
</evidence>
<dbReference type="SMART" id="SM00823">
    <property type="entry name" value="PKS_PP"/>
    <property type="match status" value="3"/>
</dbReference>
<evidence type="ECO:0000256" key="10">
    <source>
        <dbReference type="ARBA" id="ARBA00023268"/>
    </source>
</evidence>
<dbReference type="GO" id="GO:0004315">
    <property type="term" value="F:3-oxoacyl-[acyl-carrier-protein] synthase activity"/>
    <property type="evidence" value="ECO:0007669"/>
    <property type="project" value="InterPro"/>
</dbReference>
<dbReference type="InterPro" id="IPR032821">
    <property type="entry name" value="PKS_assoc"/>
</dbReference>
<dbReference type="InterPro" id="IPR045851">
    <property type="entry name" value="AMP-bd_C_sf"/>
</dbReference>
<dbReference type="Pfam" id="PF22621">
    <property type="entry name" value="CurL-like_PKS_C"/>
    <property type="match status" value="1"/>
</dbReference>
<dbReference type="InterPro" id="IPR036736">
    <property type="entry name" value="ACP-like_sf"/>
</dbReference>
<dbReference type="FunFam" id="3.40.50.980:FF:000001">
    <property type="entry name" value="Non-ribosomal peptide synthetase"/>
    <property type="match status" value="1"/>
</dbReference>
<dbReference type="GO" id="GO:0004312">
    <property type="term" value="F:fatty acid synthase activity"/>
    <property type="evidence" value="ECO:0007669"/>
    <property type="project" value="TreeGrafter"/>
</dbReference>
<evidence type="ECO:0000256" key="4">
    <source>
        <dbReference type="ARBA" id="ARBA00022553"/>
    </source>
</evidence>
<feature type="active site" description="Proton donor; for dehydratase activity" evidence="13">
    <location>
        <position position="3256"/>
    </location>
</feature>
<evidence type="ECO:0000256" key="3">
    <source>
        <dbReference type="ARBA" id="ARBA00022450"/>
    </source>
</evidence>
<dbReference type="KEGG" id="sgj:IAG43_33795"/>
<reference evidence="18 19" key="1">
    <citation type="submission" date="2020-08" db="EMBL/GenBank/DDBJ databases">
        <title>A novel species.</title>
        <authorList>
            <person name="Gao J."/>
        </authorList>
    </citation>
    <scope>NUCLEOTIDE SEQUENCE [LARGE SCALE GENOMIC DNA]</scope>
    <source>
        <strain evidence="18 19">CRPJ-33</strain>
        <plasmid evidence="18 19">unnamed2</plasmid>
    </source>
</reference>
<accession>A0A7H0I550</accession>
<dbReference type="Gene3D" id="3.40.50.11460">
    <property type="match status" value="1"/>
</dbReference>
<dbReference type="Gene3D" id="3.30.559.10">
    <property type="entry name" value="Chloramphenicol acetyltransferase-like domain"/>
    <property type="match status" value="1"/>
</dbReference>
<dbReference type="FunFam" id="3.40.366.10:FF:000002">
    <property type="entry name" value="Probable polyketide synthase 2"/>
    <property type="match status" value="1"/>
</dbReference>
<dbReference type="SUPFAM" id="SSF55048">
    <property type="entry name" value="Probable ACP-binding domain of malonyl-CoA ACP transacylase"/>
    <property type="match status" value="2"/>
</dbReference>
<dbReference type="InterPro" id="IPR020845">
    <property type="entry name" value="AMP-binding_CS"/>
</dbReference>
<dbReference type="FunFam" id="3.90.180.10:FF:000032">
    <property type="entry name" value="Probable polyketide synthase pks1"/>
    <property type="match status" value="1"/>
</dbReference>
<dbReference type="SUPFAM" id="SSF47336">
    <property type="entry name" value="ACP-like"/>
    <property type="match status" value="3"/>
</dbReference>
<evidence type="ECO:0000313" key="19">
    <source>
        <dbReference type="Proteomes" id="UP000516230"/>
    </source>
</evidence>
<dbReference type="Gene3D" id="3.90.180.10">
    <property type="entry name" value="Medium-chain alcohol dehydrogenases, catalytic domain"/>
    <property type="match status" value="1"/>
</dbReference>
<dbReference type="SMART" id="SM00825">
    <property type="entry name" value="PKS_KS"/>
    <property type="match status" value="2"/>
</dbReference>
<dbReference type="PROSITE" id="PS00012">
    <property type="entry name" value="PHOSPHOPANTETHEINE"/>
    <property type="match status" value="2"/>
</dbReference>
<feature type="domain" description="Carrier" evidence="15">
    <location>
        <begin position="991"/>
        <end position="1067"/>
    </location>
</feature>
<dbReference type="SUPFAM" id="SSF52151">
    <property type="entry name" value="FabD/lysophospholipase-like"/>
    <property type="match status" value="2"/>
</dbReference>
<evidence type="ECO:0000313" key="18">
    <source>
        <dbReference type="EMBL" id="QNP67916.1"/>
    </source>
</evidence>
<comment type="cofactor">
    <cofactor evidence="1">
        <name>pantetheine 4'-phosphate</name>
        <dbReference type="ChEBI" id="CHEBI:47942"/>
    </cofactor>
</comment>
<feature type="domain" description="Carrier" evidence="15">
    <location>
        <begin position="2067"/>
        <end position="2143"/>
    </location>
</feature>
<evidence type="ECO:0000256" key="14">
    <source>
        <dbReference type="SAM" id="MobiDB-lite"/>
    </source>
</evidence>
<sequence length="4328" mass="453220">MSSSDVDRLETYLRRTTSALLKAEEDLSAERAARTEPIAIVSVGCRLPGGVDTPEDFWRLLSQGEDATGALPARWDGLDLYDPDPDAVGKSSARAGGFLADVEGFDAEFFGISPREARSMDPQQRLILEVVWETLERAGIRPAELGESRTGVYLGAMGSDYGGPGADLAAFDGYAGTGTAASVLSGRVSYTLGLQGPAMTVDAACASSLVSLHLAVQALRAGECDLALAGGVTVMSTPAVFVEFSRLKGMAPDGRCKSFSADADGAGWAEGAAVLALKRLSDAERDGSAVLALIRGSAVNHDGRSQGLTAPNGPAQQRVIQDALVSAGLVAGDVDAVEAHGTGTSLGDPIEAGALAAVFGPGREAGRPLCLGSVKSNIGHAQAAAGMAGVIKMVLALENECLPRTLHAEVPSEHVDWEGSGLHLLGEARAWPRDAARPRRAGVSSFGLSGTNAHVVLEEAPSAARPGDDATRRPGDGRPAPGDDRAVSGGGRTEPGEARAEDDRRPEPAPAHTVFLSGRDDTALRAQAGRWARWLEDRSATSLAALAATTAHDRTHLPCRAAVTTHSTDELIRQLDLLAAGHTPPTTAVATATDTDTAFLFTGQGSQHPRMGYDLARVHPRFARALDTVTAALDPHLPRPIQEILFAPEGSPEAGLLHETRYAQPALFAYQVALHRLWESWGVAPDALAGHSLGEITAAHLSGILDLPDAARLVAARARLMQACPAGGGMTQLAASEDEVLARLTGLDGRVAVAAVNGPRSTVISGDADAVAAVAGHFEDLGRRTRSLDVSHAFHSPHMDGMLDEFRGVLGTLEYRTPHTPVVSTVTGERVTPGSRPGHAMLTPDYWVRQARDTVRFHHALSVLVDHGIGRLLEIGPTPALTALAASHPAPGIHRIASQQPRRTPDQNAALAQAVGHLHTTGRSIDLRQTHPHTETLTASLPTYAFQRTPYWIDTDHRTPVPDRAPHRRPADGPAGHTGLAAPLASVPAAERLDALTEFTRHATTALLGAPQTVPADASFRDCGLDSMMATELAKRLEEYTGLPLASGLAFEHPTPGAVARHLLEILAEAAPAPAGPAVERAAQRDVHPATDGQQRLWFLEQMDPGTARYNTRSALRTSRPVSPEVLTRALGWVMDRHEALRTRLGLRDGELVQLVDATSDDPPLRFADASDAGTAAALIRDEEREPFRLTGGLLFRLLVVDAGPHGQILCLTMHHAVTDGWSAGVVFRDLFVACEAFAAGGVPVAGAVGVQLGDWARWERARVEEGGFAEGVAFLAGELAGVARLELPELVDGCEPVGGADGAGSADGTVGFVLSDGLRRGVEELAVAASVTPYTVLVSAFAVVLARYSGQWDFAVGTIWANRRADTADTVGFLANTLPLRCDLSGDPAFRDLLTTMQPRVLGLMRHQDLPLTELVRAAPHLRADEGNPLFRAAFNYLALPAPAWPDDVWTPDTPHSTHGGLEDVAKFELGLTLVARGAGGGLLGELEFQSHVLDRASAERLVENFRTLLSAAVAEPGTAVGDLDLLGAGEREWLAVRGGGVLPPAGSVVPVVSALERVRARVGAVPGAVALSDGGRDLTYREVWDAVVVLAGRLRALGVGREVLVGVHLPRSAETVVAMLAVWQAGGAYVPLDPAYPVERLRHVREDSGLRIVITRPETVGDFDPATVNTVPVTVSVPVSVSEAGDPTDDSVEDASTPGAGDLAYVIYTSGSTGRPKGVMIEHAQFANFCDAIDERVGGGAGDTWLAVTSPSFDISALELLWTLTRGYRVVVADGSVADWAAHRSHAPTHLQCTPSLARMLLADADGRALIAGLDHMIVGGEALDRALAEKLLGLCTGTVTNMYGPTETTVWSSAWRLTDGVVSLGDPLAGNRLYVLDGAGRCVPRGVRGELWIGGRGVARGYLGRRELTGERFVADPWAVEPGGRMYRSGDVVRYRGDGSLQYCGRVDHQVKIRGHRIELGEIEAVVGGLSSVLECAAVVREDVPGDAYVQVFVVPSVVGGDVSGAVFACVERCLPAVMRPRRVTCLESLPHTPNEKVDRLALTRLPVDDDTDATPVPGVVSVPDPAGVRGVLLRVWGGLLGGVGGLDPDRGFFDLGATSMTATRAHRLICEELGVEFPLAEVFRHPTIGRLAEFLEGRLGGVVPGAVPVPAVRVRGVVDEPVAVIGMACRLPGAGDVGVFWENLRGGVESIRRFSVEELREAGVAEELVSDPAYVRAKGCVEGADLFDASFFGYSPAEAETIDPQHRLFLECAWQGLEHAGIVPAAFDGDVAVFGGTGLEARGRLDPGDLAGFYRSMTGTKPDYLATRVAHKLDLTGPAMTVQTACSTGLVTAHLARESLLRGESDIALVGASSLTFPLEHGYLHQDGLVVSRDGHCRAFDADGDGTVFSNGTGVVVLRRLSDAVAAGDTVYAVIRGSAVNNDGSDKVAFMAPSVAGQSRVIAAAQAAAGAEPASIGLIEAHGTATAIGDPMEIQALQEVFGASPREEPCVIGSVKTNIGHTDTTAGIAGLIKAALCLHHRTLVPSLHYSRPNPGMGLDENLFRVNTELTAWESAGPRRAGVSSFGIGGTNAHIVLEEAPARPEHTTPRHTATGSAQDPVVALPLSARGADALRGQAERLAAHVRANPELTPADVGMSLATHRSLFDHRAVLVGAGWEELLTGLDAMAAGAPDAGVVSGVAAGTRDAVFVFPGQGSQWPGMGRELLASSPVFARRMEECEKAFAPYVDWSLTDVVGAPDAGELLDRVDVVQPVCFAMMVSLAALWEEHGIRPSAVVGHSQGEIAAAVVAGALRLEDGARVVCLRSRALRQVAGEGAMASLALPEEAARDLVAGYDGLAVAAVNGPHSTVVSGATGPLDALTARCEADGVRVRRIAVDYASHSPGMARLRDEVVRVLEGIAPRPAAIPLYSSVTGDAIATETMDAAYWYANLRQTVLFEQALRSVAARGNHLYVEVSAHPVLAVGAQETLESADPAAPVIGTLRRGHGGPARFLTSVAQAHVAGATVAWPGLFPAGARRVPLPTYAFQRRRYPYAAYDQHTTADVNAAGLRSAGHPLLNASTDLPASGGHLFTGRISLDSHPWLADHAVGDTPLLPGTAFVELAVRAGREAGSPALDELTLHAPLALPAHESVHVQVVVGGPDDDHRREVGVWSRPGTGDAADAWTRHAYGFLSPQAAAPDREPGPWPPQDAQRVNLTGFYEQVAESGYHYGPAFRGLRALWRRGDETFAEIALDGPEREAAGAYGLHPALLDAALHAAETGGRSGDDGEVTLPFAWRGVALHAVGATDLRVHVTPGPDGEGVSIRLYDAGGLDVATVGALVSRPVPKDSLGPVRTPGGDGLYRPQWEARSGTGTAERSGDRPATAFVGPAALRPAIPGTQDDAYPDLGALAAALRAGAPAPRTVLVPCPGRGDREPATGDADRVRRTVGHVLAVVQQWLATEGCEASRLVVLTRHAVQAGPVATAVDPAAAAVWGLIRSAQTEHPGRFGVADIDDTPASADALARWAAAEEQLALRAGTPYVPVLKAAPHTDGLVLPPDGTPWRLEPSGNTLDGLAPQTCPDAAAPLAHGQVRVSMRAAGMNFRDVLLALGMVPDQQVMGSEGAGVVTETGPGVTGLAPGDRVMGVFKGSFAPVAVTDHRMVVRFPGDWTFAQAAGVPIAYLTAYYALVDLAGIRPGETLLVHAAAGGVGMAAVQLGRHLGADVYGTAGTGKWDALRELGLDASRLASSRDLAFEQEIPRSAGRRIDVVLNSLTGPYIDASLRLLADGGRFLEMGKTDIRDAGDVTARHPGVTYRAFDMPEAGPDRMQEMLTDIVGLFERGVLRPHPLTVWDIRRAPDAFRHMSQARHVGKVVLTLPRPLDPSEAVLVTGGTGMLGGVVARHLVVRHGVRHLVLVSRSGGAAAGVAELVAGLEAAGAVSVRVVACDVSDRGAVGGLLASVGAERALGAVVHAAGALDDGLVESLSVGRVESVLRPKVDGAWHLHELTRGLDLSAFVLFSSMSGVLGAAGQANYAAANVFLDALAQSRRAEGLPGQSLAWSLWAQESGLTAGLADTDHARMSSAGLTPLRTEDGLALLDAAMRSPEAVLLPARWNLALLRRNAAILPAVLHGVTEAVPLRRATTADTPAPAGPSEPDLVRRLAESATDDMRDKIVLDTVLAQATAVLGLPPAEAGRVRPAAAFKDLGFDSLIAVELRNRLNTATGLRLSATLVFDHPTPQAAARHIRGRLTPPARPAAEPGTSLRTRVDELLAEVTAPGAATAAADPEEHAAVTGRLTALLAAWQEAAPGGPAATGAHEEHDLGLDAVTADELFDFIDNDLRMGR</sequence>
<keyword evidence="10" id="KW-0511">Multifunctional enzyme</keyword>
<dbReference type="SUPFAM" id="SSF53901">
    <property type="entry name" value="Thiolase-like"/>
    <property type="match status" value="2"/>
</dbReference>
<dbReference type="InterPro" id="IPR050091">
    <property type="entry name" value="PKS_NRPS_Biosynth_Enz"/>
</dbReference>
<dbReference type="Pfam" id="PF21089">
    <property type="entry name" value="PKS_DH_N"/>
    <property type="match status" value="1"/>
</dbReference>
<keyword evidence="9" id="KW-0045">Antibiotic biosynthesis</keyword>
<dbReference type="InterPro" id="IPR055123">
    <property type="entry name" value="SpnB-like_Rossmann"/>
</dbReference>
<dbReference type="Gene3D" id="3.30.559.30">
    <property type="entry name" value="Nonribosomal peptide synthetase, condensation domain"/>
    <property type="match status" value="1"/>
</dbReference>
<feature type="domain" description="Ketosynthase family 3 (KS3)" evidence="16">
    <location>
        <begin position="2163"/>
        <end position="2582"/>
    </location>
</feature>
<dbReference type="Gene3D" id="3.40.50.720">
    <property type="entry name" value="NAD(P)-binding Rossmann-like Domain"/>
    <property type="match status" value="1"/>
</dbReference>
<dbReference type="GO" id="GO:0031177">
    <property type="term" value="F:phosphopantetheine binding"/>
    <property type="evidence" value="ECO:0007669"/>
    <property type="project" value="InterPro"/>
</dbReference>
<dbReference type="PANTHER" id="PTHR43775:SF51">
    <property type="entry name" value="INACTIVE PHENOLPHTHIOCEROL SYNTHESIS POLYKETIDE SYNTHASE TYPE I PKS1-RELATED"/>
    <property type="match status" value="1"/>
</dbReference>
<dbReference type="SUPFAM" id="SSF56801">
    <property type="entry name" value="Acetyl-CoA synthetase-like"/>
    <property type="match status" value="1"/>
</dbReference>
<dbReference type="Pfam" id="PF08240">
    <property type="entry name" value="ADH_N"/>
    <property type="match status" value="1"/>
</dbReference>
<evidence type="ECO:0000256" key="5">
    <source>
        <dbReference type="ARBA" id="ARBA00022679"/>
    </source>
</evidence>
<dbReference type="InterPro" id="IPR020843">
    <property type="entry name" value="ER"/>
</dbReference>
<dbReference type="CDD" id="cd19531">
    <property type="entry name" value="LCL_NRPS-like"/>
    <property type="match status" value="1"/>
</dbReference>
<dbReference type="SMART" id="SM00827">
    <property type="entry name" value="PKS_AT"/>
    <property type="match status" value="2"/>
</dbReference>
<evidence type="ECO:0000259" key="17">
    <source>
        <dbReference type="PROSITE" id="PS52019"/>
    </source>
</evidence>
<dbReference type="Pfam" id="PF13602">
    <property type="entry name" value="ADH_zinc_N_2"/>
    <property type="match status" value="1"/>
</dbReference>
<dbReference type="FunFam" id="3.40.47.10:FF:000019">
    <property type="entry name" value="Polyketide synthase type I"/>
    <property type="match status" value="1"/>
</dbReference>
<keyword evidence="11" id="KW-0012">Acyltransferase</keyword>
<dbReference type="InterPro" id="IPR010071">
    <property type="entry name" value="AA_adenyl_dom"/>
</dbReference>
<dbReference type="Gene3D" id="3.30.300.30">
    <property type="match status" value="1"/>
</dbReference>
<dbReference type="Gene3D" id="1.10.1200.10">
    <property type="entry name" value="ACP-like"/>
    <property type="match status" value="3"/>
</dbReference>
<dbReference type="CDD" id="cd00833">
    <property type="entry name" value="PKS"/>
    <property type="match status" value="2"/>
</dbReference>
<feature type="region of interest" description="Disordered" evidence="14">
    <location>
        <begin position="956"/>
        <end position="979"/>
    </location>
</feature>
<dbReference type="PROSITE" id="PS50075">
    <property type="entry name" value="CARRIER"/>
    <property type="match status" value="3"/>
</dbReference>
<dbReference type="InterPro" id="IPR001227">
    <property type="entry name" value="Ac_transferase_dom_sf"/>
</dbReference>
<dbReference type="InterPro" id="IPR014030">
    <property type="entry name" value="Ketoacyl_synth_N"/>
</dbReference>
<keyword evidence="6" id="KW-0677">Repeat</keyword>
<evidence type="ECO:0000256" key="12">
    <source>
        <dbReference type="ARBA" id="ARBA00029443"/>
    </source>
</evidence>
<evidence type="ECO:0000259" key="15">
    <source>
        <dbReference type="PROSITE" id="PS50075"/>
    </source>
</evidence>
<dbReference type="CDD" id="cd05930">
    <property type="entry name" value="A_NRPS"/>
    <property type="match status" value="1"/>
</dbReference>
<dbReference type="Pfam" id="PF14765">
    <property type="entry name" value="PS-DH"/>
    <property type="match status" value="1"/>
</dbReference>
<dbReference type="InterPro" id="IPR025110">
    <property type="entry name" value="AMP-bd_C"/>
</dbReference>
<dbReference type="InterPro" id="IPR013968">
    <property type="entry name" value="PKS_KR"/>
</dbReference>
<dbReference type="InterPro" id="IPR020807">
    <property type="entry name" value="PKS_DH"/>
</dbReference>
<dbReference type="InterPro" id="IPR011032">
    <property type="entry name" value="GroES-like_sf"/>
</dbReference>
<dbReference type="InterPro" id="IPR002364">
    <property type="entry name" value="Quin_OxRdtase/zeta-crystal_CS"/>
</dbReference>
<dbReference type="Pfam" id="PF00501">
    <property type="entry name" value="AMP-binding"/>
    <property type="match status" value="1"/>
</dbReference>
<feature type="compositionally biased region" description="Basic and acidic residues" evidence="14">
    <location>
        <begin position="956"/>
        <end position="971"/>
    </location>
</feature>
<evidence type="ECO:0000256" key="7">
    <source>
        <dbReference type="ARBA" id="ARBA00022832"/>
    </source>
</evidence>
<dbReference type="Pfam" id="PF16197">
    <property type="entry name" value="KAsynt_C_assoc"/>
    <property type="match status" value="1"/>
</dbReference>
<dbReference type="Pfam" id="PF13193">
    <property type="entry name" value="AMP-binding_C"/>
    <property type="match status" value="1"/>
</dbReference>
<keyword evidence="5" id="KW-0808">Transferase</keyword>
<keyword evidence="7" id="KW-0276">Fatty acid metabolism</keyword>
<keyword evidence="8" id="KW-0443">Lipid metabolism</keyword>
<keyword evidence="4" id="KW-0597">Phosphoprotein</keyword>